<comment type="similarity">
    <text evidence="1">Belongs to the eukaryotic ribosomal protein eS21 family.</text>
</comment>
<keyword evidence="2 5" id="KW-0689">Ribosomal protein</keyword>
<dbReference type="VEuPathDB" id="TriTrypDB:ECC02_002925"/>
<dbReference type="VEuPathDB" id="TriTrypDB:TcCLB.507765.60"/>
<dbReference type="InterPro" id="IPR038579">
    <property type="entry name" value="Ribosomal_eS21_sf"/>
</dbReference>
<feature type="region of interest" description="Disordered" evidence="4">
    <location>
        <begin position="107"/>
        <end position="247"/>
    </location>
</feature>
<dbReference type="VEuPathDB" id="TriTrypDB:Tc_MARK_503"/>
<dbReference type="Gene3D" id="3.30.1230.20">
    <property type="match status" value="1"/>
</dbReference>
<evidence type="ECO:0000313" key="5">
    <source>
        <dbReference type="EMBL" id="PWU84631.1"/>
    </source>
</evidence>
<evidence type="ECO:0000256" key="3">
    <source>
        <dbReference type="ARBA" id="ARBA00023274"/>
    </source>
</evidence>
<dbReference type="VEuPathDB" id="TriTrypDB:TcG_01858"/>
<dbReference type="VEuPathDB" id="TriTrypDB:C4B63_212g19"/>
<proteinExistence type="inferred from homology"/>
<evidence type="ECO:0000256" key="1">
    <source>
        <dbReference type="ARBA" id="ARBA00010228"/>
    </source>
</evidence>
<comment type="caution">
    <text evidence="5">The sequence shown here is derived from an EMBL/GenBank/DDBJ whole genome shotgun (WGS) entry which is preliminary data.</text>
</comment>
<sequence length="247" mass="27606">MTTIGTYNEEGVNVDLYIPRKCHATNNLITSYDHSAVQIAIANVDANGVLNGTTTTFCIAGYLRRQAESDHAINHLAISKGIIRIKTGKKPRAKKLKNVKGLGVRGLPRGALQQRGARALPTQRGIAQRGGAQKGNVRKLQPQQQKQRSQLNQRSQQQKQRPQQQHGARPTRKEEGGRMQRGVRDAPQARKQQGRDAPQARRQQGRNEPQARKQQGRNEPQARKQQGRNEPQARKQQGRNAPRSQKA</sequence>
<evidence type="ECO:0000256" key="4">
    <source>
        <dbReference type="SAM" id="MobiDB-lite"/>
    </source>
</evidence>
<dbReference type="GO" id="GO:0005840">
    <property type="term" value="C:ribosome"/>
    <property type="evidence" value="ECO:0007669"/>
    <property type="project" value="UniProtKB-KW"/>
</dbReference>
<dbReference type="VEuPathDB" id="TriTrypDB:C3747_43g160"/>
<evidence type="ECO:0000313" key="6">
    <source>
        <dbReference type="Proteomes" id="UP000246121"/>
    </source>
</evidence>
<feature type="compositionally biased region" description="Basic and acidic residues" evidence="4">
    <location>
        <begin position="171"/>
        <end position="188"/>
    </location>
</feature>
<feature type="compositionally biased region" description="Polar residues" evidence="4">
    <location>
        <begin position="234"/>
        <end position="247"/>
    </location>
</feature>
<dbReference type="VEuPathDB" id="TriTrypDB:TcCL_NonESM13343"/>
<dbReference type="VEuPathDB" id="TriTrypDB:BCY84_02146"/>
<feature type="compositionally biased region" description="Low complexity" evidence="4">
    <location>
        <begin position="138"/>
        <end position="165"/>
    </location>
</feature>
<keyword evidence="3" id="KW-0687">Ribonucleoprotein</keyword>
<dbReference type="GO" id="GO:1990904">
    <property type="term" value="C:ribonucleoprotein complex"/>
    <property type="evidence" value="ECO:0007669"/>
    <property type="project" value="UniProtKB-KW"/>
</dbReference>
<dbReference type="GO" id="GO:0003735">
    <property type="term" value="F:structural constituent of ribosome"/>
    <property type="evidence" value="ECO:0007669"/>
    <property type="project" value="InterPro"/>
</dbReference>
<dbReference type="VEuPathDB" id="TriTrypDB:TcYC6_0043560"/>
<dbReference type="FunFam" id="3.30.1230.20:FF:000003">
    <property type="entry name" value="40S ribosomal protein S21"/>
    <property type="match status" value="1"/>
</dbReference>
<dbReference type="InterPro" id="IPR001931">
    <property type="entry name" value="Ribosomal_eS21"/>
</dbReference>
<dbReference type="AlphaFoldDB" id="A0A2V2UKN4"/>
<dbReference type="Pfam" id="PF01249">
    <property type="entry name" value="Ribosomal_S21e"/>
    <property type="match status" value="1"/>
</dbReference>
<dbReference type="PANTHER" id="PTHR10442">
    <property type="entry name" value="40S RIBOSOMAL PROTEIN S21"/>
    <property type="match status" value="1"/>
</dbReference>
<name>A0A2V2UKN4_TRYCR</name>
<evidence type="ECO:0000256" key="2">
    <source>
        <dbReference type="ARBA" id="ARBA00022980"/>
    </source>
</evidence>
<dbReference type="VEuPathDB" id="TriTrypDB:TcCLB.510101.430"/>
<dbReference type="GO" id="GO:0006412">
    <property type="term" value="P:translation"/>
    <property type="evidence" value="ECO:0007669"/>
    <property type="project" value="InterPro"/>
</dbReference>
<dbReference type="Proteomes" id="UP000246121">
    <property type="component" value="Unassembled WGS sequence"/>
</dbReference>
<accession>A0A2V2UKN4</accession>
<gene>
    <name evidence="5" type="ORF">C4B63_212g19</name>
</gene>
<dbReference type="VEuPathDB" id="TriTrypDB:TcBrA4_0090200"/>
<protein>
    <submittedName>
        <fullName evidence="5">Putative 40S ribosomal protein S21</fullName>
    </submittedName>
</protein>
<organism evidence="5 6">
    <name type="scientific">Trypanosoma cruzi</name>
    <dbReference type="NCBI Taxonomy" id="5693"/>
    <lineage>
        <taxon>Eukaryota</taxon>
        <taxon>Discoba</taxon>
        <taxon>Euglenozoa</taxon>
        <taxon>Kinetoplastea</taxon>
        <taxon>Metakinetoplastina</taxon>
        <taxon>Trypanosomatida</taxon>
        <taxon>Trypanosomatidae</taxon>
        <taxon>Trypanosoma</taxon>
        <taxon>Schizotrypanum</taxon>
    </lineage>
</organism>
<dbReference type="VEuPathDB" id="TriTrypDB:TCDM_00667"/>
<dbReference type="EMBL" id="PRFA01000212">
    <property type="protein sequence ID" value="PWU84631.1"/>
    <property type="molecule type" value="Genomic_DNA"/>
</dbReference>
<reference evidence="5 6" key="1">
    <citation type="journal article" date="2018" name="Microb. Genom.">
        <title>Expanding an expanded genome: long-read sequencing of Trypanosoma cruzi.</title>
        <authorList>
            <person name="Berna L."/>
            <person name="Rodriguez M."/>
            <person name="Chiribao M.L."/>
            <person name="Parodi-Talice A."/>
            <person name="Pita S."/>
            <person name="Rijo G."/>
            <person name="Alvarez-Valin F."/>
            <person name="Robello C."/>
        </authorList>
    </citation>
    <scope>NUCLEOTIDE SEQUENCE [LARGE SCALE GENOMIC DNA]</scope>
    <source>
        <strain evidence="5 6">Dm28c</strain>
    </source>
</reference>